<evidence type="ECO:0000259" key="3">
    <source>
        <dbReference type="Pfam" id="PF14238"/>
    </source>
</evidence>
<accession>A0A1J0AGZ9</accession>
<keyword evidence="2" id="KW-0472">Membrane</keyword>
<dbReference type="RefSeq" id="WP_071455496.1">
    <property type="nucleotide sequence ID" value="NZ_CP017675.1"/>
</dbReference>
<dbReference type="STRING" id="1188229.GlitD10_2819"/>
<gene>
    <name evidence="4" type="ORF">GlitD10_2819</name>
</gene>
<proteinExistence type="predicted"/>
<reference evidence="4 5" key="1">
    <citation type="submission" date="2016-10" db="EMBL/GenBank/DDBJ databases">
        <title>Description of Gloeomargarita lithophora gen. nov., sp. nov., a thylakoid-bearing basal-branching cyanobacterium with intracellular carbonates, and proposal for Gloeomargaritales ord. nov.</title>
        <authorList>
            <person name="Moreira D."/>
            <person name="Tavera R."/>
            <person name="Benzerara K."/>
            <person name="Skouri-Panet F."/>
            <person name="Couradeau E."/>
            <person name="Gerard E."/>
            <person name="Loussert C."/>
            <person name="Novelo E."/>
            <person name="Zivanovic Y."/>
            <person name="Lopez-Garcia P."/>
        </authorList>
    </citation>
    <scope>NUCLEOTIDE SEQUENCE [LARGE SCALE GENOMIC DNA]</scope>
    <source>
        <strain evidence="4 5">D10</strain>
    </source>
</reference>
<dbReference type="OrthoDB" id="453197at2"/>
<evidence type="ECO:0000313" key="5">
    <source>
        <dbReference type="Proteomes" id="UP000180235"/>
    </source>
</evidence>
<feature type="domain" description="DUF4340" evidence="3">
    <location>
        <begin position="72"/>
        <end position="183"/>
    </location>
</feature>
<feature type="region of interest" description="Disordered" evidence="1">
    <location>
        <begin position="177"/>
        <end position="198"/>
    </location>
</feature>
<feature type="transmembrane region" description="Helical" evidence="2">
    <location>
        <begin position="6"/>
        <end position="26"/>
    </location>
</feature>
<dbReference type="KEGG" id="glt:GlitD10_2819"/>
<name>A0A1J0AGZ9_9CYAN</name>
<protein>
    <recommendedName>
        <fullName evidence="3">DUF4340 domain-containing protein</fullName>
    </recommendedName>
</protein>
<dbReference type="EMBL" id="CP017675">
    <property type="protein sequence ID" value="APB35163.1"/>
    <property type="molecule type" value="Genomic_DNA"/>
</dbReference>
<evidence type="ECO:0000256" key="2">
    <source>
        <dbReference type="SAM" id="Phobius"/>
    </source>
</evidence>
<dbReference type="Pfam" id="PF14238">
    <property type="entry name" value="DUF4340"/>
    <property type="match status" value="1"/>
</dbReference>
<keyword evidence="2" id="KW-0812">Transmembrane</keyword>
<evidence type="ECO:0000256" key="1">
    <source>
        <dbReference type="SAM" id="MobiDB-lite"/>
    </source>
</evidence>
<keyword evidence="5" id="KW-1185">Reference proteome</keyword>
<dbReference type="InterPro" id="IPR025641">
    <property type="entry name" value="DUF4340"/>
</dbReference>
<organism evidence="4 5">
    <name type="scientific">Gloeomargarita lithophora Alchichica-D10</name>
    <dbReference type="NCBI Taxonomy" id="1188229"/>
    <lineage>
        <taxon>Bacteria</taxon>
        <taxon>Bacillati</taxon>
        <taxon>Cyanobacteriota</taxon>
        <taxon>Cyanophyceae</taxon>
        <taxon>Gloeomargaritales</taxon>
        <taxon>Gloeomargaritaceae</taxon>
        <taxon>Gloeomargarita</taxon>
    </lineage>
</organism>
<dbReference type="AlphaFoldDB" id="A0A1J0AGZ9"/>
<sequence length="198" mass="21689">MKLSPNTLIILGLAIGLTGGIGYWELVGKPQREERQIQQAKLFNFAEKDVTAITIIKPKLTLKFQRVKLGQWQMVEPQKKPANDAPIAFLLGQLTNVERVQENDITIPAQDKAKFGLAVPSATIQVTLENGSQHRLILGNTDFSGTALYAEIDPPAEATSLPIALVPIDLQNAVNRDVKEWQAPAQKAEPKPSPTPKP</sequence>
<dbReference type="Proteomes" id="UP000180235">
    <property type="component" value="Chromosome"/>
</dbReference>
<keyword evidence="2" id="KW-1133">Transmembrane helix</keyword>
<evidence type="ECO:0000313" key="4">
    <source>
        <dbReference type="EMBL" id="APB35163.1"/>
    </source>
</evidence>